<reference evidence="1 2" key="1">
    <citation type="submission" date="2022-02" db="EMBL/GenBank/DDBJ databases">
        <title>Description of Brenneria tiliae sp. nov. isolated from symptomatic Tilia x moltkei and Tilia x europaea trees in the UK.</title>
        <authorList>
            <person name="Kile H."/>
        </authorList>
    </citation>
    <scope>NUCLEOTIDE SEQUENCE [LARGE SCALE GENOMIC DNA]</scope>
    <source>
        <strain evidence="1 2">MC1SB4.1</strain>
    </source>
</reference>
<keyword evidence="2" id="KW-1185">Reference proteome</keyword>
<evidence type="ECO:0000313" key="2">
    <source>
        <dbReference type="Proteomes" id="UP001203069"/>
    </source>
</evidence>
<dbReference type="Proteomes" id="UP001203069">
    <property type="component" value="Unassembled WGS sequence"/>
</dbReference>
<evidence type="ECO:0000313" key="1">
    <source>
        <dbReference type="EMBL" id="MCL2895703.1"/>
    </source>
</evidence>
<sequence>MQLDDLIDAMTPEIYQRLATAVELGKWPDGVALSAQQKENCLQMVMLWQARHNQQAEHMTIGPDGEIVIKSKQQLKQQFSESAVVKIKMQG</sequence>
<dbReference type="EMBL" id="JAKPBZ010000116">
    <property type="protein sequence ID" value="MCL2895703.1"/>
    <property type="molecule type" value="Genomic_DNA"/>
</dbReference>
<dbReference type="RefSeq" id="WP_249246568.1">
    <property type="nucleotide sequence ID" value="NZ_JAKPBZ010000116.1"/>
</dbReference>
<gene>
    <name evidence="1" type="ORF">MFP26_23790</name>
</gene>
<name>A0ABT0N0U1_9GAMM</name>
<proteinExistence type="predicted"/>
<accession>A0ABT0N0U1</accession>
<dbReference type="Pfam" id="PF07023">
    <property type="entry name" value="DUF1315"/>
    <property type="match status" value="1"/>
</dbReference>
<organism evidence="1 2">
    <name type="scientific">Brenneria tiliae</name>
    <dbReference type="NCBI Taxonomy" id="2914984"/>
    <lineage>
        <taxon>Bacteria</taxon>
        <taxon>Pseudomonadati</taxon>
        <taxon>Pseudomonadota</taxon>
        <taxon>Gammaproteobacteria</taxon>
        <taxon>Enterobacterales</taxon>
        <taxon>Pectobacteriaceae</taxon>
        <taxon>Brenneria</taxon>
    </lineage>
</organism>
<dbReference type="InterPro" id="IPR009749">
    <property type="entry name" value="DUF1315"/>
</dbReference>
<comment type="caution">
    <text evidence="1">The sequence shown here is derived from an EMBL/GenBank/DDBJ whole genome shotgun (WGS) entry which is preliminary data.</text>
</comment>
<protein>
    <submittedName>
        <fullName evidence="1">DUF1315 family protein</fullName>
    </submittedName>
</protein>